<dbReference type="NCBIfam" id="TIGR01764">
    <property type="entry name" value="excise"/>
    <property type="match status" value="1"/>
</dbReference>
<dbReference type="HOGENOM" id="CLU_1119741_0_0_0"/>
<dbReference type="RefSeq" id="WP_012876596.1">
    <property type="nucleotide sequence ID" value="NC_013526.1"/>
</dbReference>
<dbReference type="AlphaFoldDB" id="D1CIJ4"/>
<dbReference type="InterPro" id="IPR009061">
    <property type="entry name" value="DNA-bd_dom_put_sf"/>
</dbReference>
<feature type="domain" description="Helix-turn-helix" evidence="1">
    <location>
        <begin position="8"/>
        <end position="57"/>
    </location>
</feature>
<dbReference type="EMBL" id="CP001826">
    <property type="protein sequence ID" value="ACZ43565.1"/>
    <property type="molecule type" value="Genomic_DNA"/>
</dbReference>
<dbReference type="KEGG" id="ttr:Tter_2677"/>
<dbReference type="InterPro" id="IPR036388">
    <property type="entry name" value="WH-like_DNA-bd_sf"/>
</dbReference>
<dbReference type="Proteomes" id="UP000000323">
    <property type="component" value="Chromosome 2"/>
</dbReference>
<proteinExistence type="predicted"/>
<accession>D1CIJ4</accession>
<dbReference type="GO" id="GO:0003677">
    <property type="term" value="F:DNA binding"/>
    <property type="evidence" value="ECO:0007669"/>
    <property type="project" value="InterPro"/>
</dbReference>
<dbReference type="Pfam" id="PF12728">
    <property type="entry name" value="HTH_17"/>
    <property type="match status" value="1"/>
</dbReference>
<dbReference type="OrthoDB" id="9805928at2"/>
<organism evidence="2 3">
    <name type="scientific">Thermobaculum terrenum (strain ATCC BAA-798 / CCMEE 7001 / YNP1)</name>
    <dbReference type="NCBI Taxonomy" id="525904"/>
    <lineage>
        <taxon>Bacteria</taxon>
        <taxon>Bacillati</taxon>
        <taxon>Chloroflexota</taxon>
        <taxon>Chloroflexia</taxon>
        <taxon>Candidatus Thermobaculales</taxon>
        <taxon>Candidatus Thermobaculaceae</taxon>
        <taxon>Thermobaculum</taxon>
    </lineage>
</organism>
<reference evidence="3" key="1">
    <citation type="journal article" date="2010" name="Stand. Genomic Sci.">
        <title>Complete genome sequence of 'Thermobaculum terrenum' type strain (YNP1).</title>
        <authorList>
            <person name="Kiss H."/>
            <person name="Cleland D."/>
            <person name="Lapidus A."/>
            <person name="Lucas S."/>
            <person name="Glavina Del Rio T."/>
            <person name="Nolan M."/>
            <person name="Tice H."/>
            <person name="Han C."/>
            <person name="Goodwin L."/>
            <person name="Pitluck S."/>
            <person name="Liolios K."/>
            <person name="Ivanova N."/>
            <person name="Mavromatis K."/>
            <person name="Ovchinnikova G."/>
            <person name="Pati A."/>
            <person name="Chen A."/>
            <person name="Palaniappan K."/>
            <person name="Land M."/>
            <person name="Hauser L."/>
            <person name="Chang Y."/>
            <person name="Jeffries C."/>
            <person name="Lu M."/>
            <person name="Brettin T."/>
            <person name="Detter J."/>
            <person name="Goker M."/>
            <person name="Tindall B."/>
            <person name="Beck B."/>
            <person name="McDermott T."/>
            <person name="Woyke T."/>
            <person name="Bristow J."/>
            <person name="Eisen J."/>
            <person name="Markowitz V."/>
            <person name="Hugenholtz P."/>
            <person name="Kyrpides N."/>
            <person name="Klenk H."/>
            <person name="Cheng J."/>
        </authorList>
    </citation>
    <scope>NUCLEOTIDE SEQUENCE [LARGE SCALE GENOMIC DNA]</scope>
    <source>
        <strain evidence="3">ATCC BAA-798 / YNP1</strain>
    </source>
</reference>
<evidence type="ECO:0000313" key="3">
    <source>
        <dbReference type="Proteomes" id="UP000000323"/>
    </source>
</evidence>
<dbReference type="InterPro" id="IPR041657">
    <property type="entry name" value="HTH_17"/>
</dbReference>
<name>D1CIJ4_THET1</name>
<keyword evidence="3" id="KW-1185">Reference proteome</keyword>
<dbReference type="eggNOG" id="COG2452">
    <property type="taxonomic scope" value="Bacteria"/>
</dbReference>
<dbReference type="Gene3D" id="1.10.10.10">
    <property type="entry name" value="Winged helix-like DNA-binding domain superfamily/Winged helix DNA-binding domain"/>
    <property type="match status" value="1"/>
</dbReference>
<dbReference type="STRING" id="525904.Tter_2677"/>
<protein>
    <submittedName>
        <fullName evidence="2">DNA binding domain protein, excisionase family</fullName>
    </submittedName>
</protein>
<dbReference type="SUPFAM" id="SSF46955">
    <property type="entry name" value="Putative DNA-binding domain"/>
    <property type="match status" value="1"/>
</dbReference>
<dbReference type="InterPro" id="IPR010093">
    <property type="entry name" value="SinI_DNA-bd"/>
</dbReference>
<sequence length="248" mass="28591">MESPEKDLLGVEEVAQYLGVRPVTIYRWCREGRLPCVKLGKVWRIRRSSLEEFIRGREQARTLTGFLNSFIRTPDRLVAVVGSQELMHRVDAAFFQVGEARGAFLAKFYVGEDINADQLRAAYTRFGLDVRRLEHEGRMIFVRELDPLHGRASTLKRVIDEKSELGMPIWGSFDWTEDVDLDTALRQQEDLSRSTGNRELVLKTAVLSEVVESWPARDRLRMEEAFDGVIWATDDHVHLTRIVPLPHE</sequence>
<evidence type="ECO:0000313" key="2">
    <source>
        <dbReference type="EMBL" id="ACZ43565.1"/>
    </source>
</evidence>
<evidence type="ECO:0000259" key="1">
    <source>
        <dbReference type="Pfam" id="PF12728"/>
    </source>
</evidence>
<gene>
    <name evidence="2" type="ordered locus">Tter_2677</name>
</gene>